<dbReference type="SUPFAM" id="SSF50182">
    <property type="entry name" value="Sm-like ribonucleoproteins"/>
    <property type="match status" value="1"/>
</dbReference>
<keyword evidence="6 7" id="KW-0472">Membrane</keyword>
<organism evidence="14 15">
    <name type="scientific">Neiella holothuriorum</name>
    <dbReference type="NCBI Taxonomy" id="2870530"/>
    <lineage>
        <taxon>Bacteria</taxon>
        <taxon>Pseudomonadati</taxon>
        <taxon>Pseudomonadota</taxon>
        <taxon>Gammaproteobacteria</taxon>
        <taxon>Alteromonadales</taxon>
        <taxon>Echinimonadaceae</taxon>
        <taxon>Neiella</taxon>
    </lineage>
</organism>
<dbReference type="Pfam" id="PF21082">
    <property type="entry name" value="MS_channel_3rd"/>
    <property type="match status" value="1"/>
</dbReference>
<evidence type="ECO:0000256" key="3">
    <source>
        <dbReference type="ARBA" id="ARBA00022475"/>
    </source>
</evidence>
<comment type="caution">
    <text evidence="7">Lacks conserved residue(s) required for the propagation of feature annotation.</text>
</comment>
<gene>
    <name evidence="14" type="ORF">K0504_13785</name>
</gene>
<evidence type="ECO:0000313" key="14">
    <source>
        <dbReference type="EMBL" id="MBW8192109.1"/>
    </source>
</evidence>
<keyword evidence="7" id="KW-0407">Ion channel</keyword>
<dbReference type="RefSeq" id="WP_220104743.1">
    <property type="nucleotide sequence ID" value="NZ_JAHZSS010000018.1"/>
</dbReference>
<comment type="function">
    <text evidence="7">Mechanosensitive channel that participates in the regulation of osmotic pressure changes within the cell, opening in response to stretch forces in the membrane lipid bilayer, without the need for other proteins. Contributes to normal resistance to hypoosmotic shock. Forms an ion channel of 1.0 nanosiemens conductance with a slight preference for anions.</text>
</comment>
<keyword evidence="8" id="KW-0175">Coiled coil</keyword>
<evidence type="ECO:0000256" key="9">
    <source>
        <dbReference type="SAM" id="MobiDB-lite"/>
    </source>
</evidence>
<comment type="subcellular location">
    <subcellularLocation>
        <location evidence="7">Cell inner membrane</location>
        <topology evidence="7">Multi-pass membrane protein</topology>
    </subcellularLocation>
    <subcellularLocation>
        <location evidence="1">Cell membrane</location>
        <topology evidence="1">Multi-pass membrane protein</topology>
    </subcellularLocation>
</comment>
<dbReference type="PANTHER" id="PTHR30221:SF1">
    <property type="entry name" value="SMALL-CONDUCTANCE MECHANOSENSITIVE CHANNEL"/>
    <property type="match status" value="1"/>
</dbReference>
<dbReference type="Gene3D" id="1.10.287.1260">
    <property type="match status" value="1"/>
</dbReference>
<dbReference type="InterPro" id="IPR049142">
    <property type="entry name" value="MS_channel_1st"/>
</dbReference>
<dbReference type="Pfam" id="PF00924">
    <property type="entry name" value="MS_channel_2nd"/>
    <property type="match status" value="1"/>
</dbReference>
<keyword evidence="5 7" id="KW-1133">Transmembrane helix</keyword>
<dbReference type="Pfam" id="PF21088">
    <property type="entry name" value="MS_channel_1st"/>
    <property type="match status" value="1"/>
</dbReference>
<feature type="region of interest" description="Disordered" evidence="9">
    <location>
        <begin position="548"/>
        <end position="569"/>
    </location>
</feature>
<keyword evidence="15" id="KW-1185">Reference proteome</keyword>
<dbReference type="InterPro" id="IPR011066">
    <property type="entry name" value="MscS_channel_C_sf"/>
</dbReference>
<evidence type="ECO:0000256" key="7">
    <source>
        <dbReference type="RuleBase" id="RU369025"/>
    </source>
</evidence>
<feature type="domain" description="Mechanosensitive ion channel MscS" evidence="11">
    <location>
        <begin position="382"/>
        <end position="447"/>
    </location>
</feature>
<evidence type="ECO:0000256" key="2">
    <source>
        <dbReference type="ARBA" id="ARBA00008017"/>
    </source>
</evidence>
<comment type="caution">
    <text evidence="14">The sequence shown here is derived from an EMBL/GenBank/DDBJ whole genome shotgun (WGS) entry which is preliminary data.</text>
</comment>
<feature type="compositionally biased region" description="Basic and acidic residues" evidence="9">
    <location>
        <begin position="548"/>
        <end position="559"/>
    </location>
</feature>
<dbReference type="SUPFAM" id="SSF82689">
    <property type="entry name" value="Mechanosensitive channel protein MscS (YggB), C-terminal domain"/>
    <property type="match status" value="1"/>
</dbReference>
<sequence>MIRYCYQWLALTAISLFIASTSIAATDIDSQISQLEEQHERLTRYINHPVKATGEQRLLIRLRVQQIVSQQQVQMDELLGDQETIASLSAAQLKSVKDILEEQASAARNALIELEKHIDEEREKRSTKDSGELLDWESQMAHLQQRLDSMLSFTMQNIAWQDKVGLTTSSERNNFTKALIARADDISLLLIYSEQQLTQLAEEKSEALSSELEHLDTAIRAYHEKIDSNNASLALTVQLLDQLGTNTSRYKEALIASTGAVTEDIFNINVISRLVSRWSSKLWTAFLDFGPNLLFKLIVIVAILVAFHFVAQTARKLVFKATSNSKLNLSKLLQEFFASIAHKIIMVFGILVALGQAGFEVAPLLAGFGVAGIVIGFALQGTLSNFASGLMILIYRPFDVNDMVKAGGVSGTVEKLSLVNATIKTIDNQRIIVPNNKIWEDVITNVTAERVRRVDLIFGIGYKDDIAKAERAIAEVVKAHEHVLKHPEPVIKLANLGESSVDFWVRPWVRTENYWDVYWDLTRQIKLKFDEEGINIPFPQRDVHIYHTHNTDNESGSEKDNDDQVVDAK</sequence>
<dbReference type="InterPro" id="IPR011014">
    <property type="entry name" value="MscS_channel_TM-2"/>
</dbReference>
<keyword evidence="7" id="KW-0813">Transport</keyword>
<dbReference type="SUPFAM" id="SSF82861">
    <property type="entry name" value="Mechanosensitive channel protein MscS (YggB), transmembrane region"/>
    <property type="match status" value="1"/>
</dbReference>
<dbReference type="Proteomes" id="UP001166251">
    <property type="component" value="Unassembled WGS sequence"/>
</dbReference>
<feature type="compositionally biased region" description="Acidic residues" evidence="9">
    <location>
        <begin position="560"/>
        <end position="569"/>
    </location>
</feature>
<name>A0ABS7EIE2_9GAMM</name>
<feature type="signal peptide" evidence="10">
    <location>
        <begin position="1"/>
        <end position="24"/>
    </location>
</feature>
<feature type="domain" description="Mechanosensitive ion channel MscS C-terminal" evidence="12">
    <location>
        <begin position="454"/>
        <end position="536"/>
    </location>
</feature>
<evidence type="ECO:0000256" key="5">
    <source>
        <dbReference type="ARBA" id="ARBA00022989"/>
    </source>
</evidence>
<comment type="subunit">
    <text evidence="7">Homoheptamer.</text>
</comment>
<feature type="transmembrane region" description="Helical" evidence="7">
    <location>
        <begin position="366"/>
        <end position="395"/>
    </location>
</feature>
<feature type="transmembrane region" description="Helical" evidence="7">
    <location>
        <begin position="332"/>
        <end position="354"/>
    </location>
</feature>
<dbReference type="EMBL" id="JAHZSS010000018">
    <property type="protein sequence ID" value="MBW8192109.1"/>
    <property type="molecule type" value="Genomic_DNA"/>
</dbReference>
<dbReference type="Gene3D" id="2.30.30.60">
    <property type="match status" value="1"/>
</dbReference>
<keyword evidence="7" id="KW-0997">Cell inner membrane</keyword>
<evidence type="ECO:0000256" key="4">
    <source>
        <dbReference type="ARBA" id="ARBA00022692"/>
    </source>
</evidence>
<evidence type="ECO:0000259" key="13">
    <source>
        <dbReference type="Pfam" id="PF21088"/>
    </source>
</evidence>
<evidence type="ECO:0000256" key="10">
    <source>
        <dbReference type="SAM" id="SignalP"/>
    </source>
</evidence>
<keyword evidence="3" id="KW-1003">Cell membrane</keyword>
<dbReference type="InterPro" id="IPR045275">
    <property type="entry name" value="MscS_archaea/bacteria_type"/>
</dbReference>
<evidence type="ECO:0000313" key="15">
    <source>
        <dbReference type="Proteomes" id="UP001166251"/>
    </source>
</evidence>
<comment type="similarity">
    <text evidence="2 7">Belongs to the MscS (TC 1.A.23) family.</text>
</comment>
<accession>A0ABS7EIE2</accession>
<evidence type="ECO:0000259" key="12">
    <source>
        <dbReference type="Pfam" id="PF21082"/>
    </source>
</evidence>
<feature type="chain" id="PRO_5045954497" description="Small-conductance mechanosensitive channel" evidence="10">
    <location>
        <begin position="25"/>
        <end position="569"/>
    </location>
</feature>
<dbReference type="InterPro" id="IPR010920">
    <property type="entry name" value="LSM_dom_sf"/>
</dbReference>
<keyword evidence="10" id="KW-0732">Signal</keyword>
<dbReference type="Gene3D" id="3.30.70.100">
    <property type="match status" value="1"/>
</dbReference>
<dbReference type="PANTHER" id="PTHR30221">
    <property type="entry name" value="SMALL-CONDUCTANCE MECHANOSENSITIVE CHANNEL"/>
    <property type="match status" value="1"/>
</dbReference>
<feature type="transmembrane region" description="Helical" evidence="7">
    <location>
        <begin position="293"/>
        <end position="311"/>
    </location>
</feature>
<evidence type="ECO:0000256" key="1">
    <source>
        <dbReference type="ARBA" id="ARBA00004651"/>
    </source>
</evidence>
<feature type="coiled-coil region" evidence="8">
    <location>
        <begin position="90"/>
        <end position="124"/>
    </location>
</feature>
<dbReference type="InterPro" id="IPR049278">
    <property type="entry name" value="MS_channel_C"/>
</dbReference>
<protein>
    <recommendedName>
        <fullName evidence="7">Small-conductance mechanosensitive channel</fullName>
    </recommendedName>
</protein>
<dbReference type="InterPro" id="IPR023408">
    <property type="entry name" value="MscS_beta-dom_sf"/>
</dbReference>
<evidence type="ECO:0000256" key="8">
    <source>
        <dbReference type="SAM" id="Coils"/>
    </source>
</evidence>
<feature type="domain" description="Mechanosensitive ion channel transmembrane helices 2/3" evidence="13">
    <location>
        <begin position="344"/>
        <end position="380"/>
    </location>
</feature>
<proteinExistence type="inferred from homology"/>
<evidence type="ECO:0000256" key="6">
    <source>
        <dbReference type="ARBA" id="ARBA00023136"/>
    </source>
</evidence>
<reference evidence="14" key="1">
    <citation type="submission" date="2021-07" db="EMBL/GenBank/DDBJ databases">
        <title>Neiella marina sp. nov., isolated from the intestinal content of sea cucumber Apostichopus japonicus.</title>
        <authorList>
            <person name="Bai X."/>
        </authorList>
    </citation>
    <scope>NUCLEOTIDE SEQUENCE</scope>
    <source>
        <strain evidence="14">126</strain>
    </source>
</reference>
<keyword evidence="7" id="KW-0406">Ion transport</keyword>
<keyword evidence="4 7" id="KW-0812">Transmembrane</keyword>
<evidence type="ECO:0000259" key="11">
    <source>
        <dbReference type="Pfam" id="PF00924"/>
    </source>
</evidence>
<dbReference type="InterPro" id="IPR006685">
    <property type="entry name" value="MscS_channel_2nd"/>
</dbReference>